<dbReference type="InterPro" id="IPR029787">
    <property type="entry name" value="Nucleotide_cyclase"/>
</dbReference>
<dbReference type="Pfam" id="PF00990">
    <property type="entry name" value="GGDEF"/>
    <property type="match status" value="1"/>
</dbReference>
<dbReference type="SUPFAM" id="SSF53822">
    <property type="entry name" value="Periplasmic binding protein-like I"/>
    <property type="match status" value="1"/>
</dbReference>
<dbReference type="Pfam" id="PF13377">
    <property type="entry name" value="Peripla_BP_3"/>
    <property type="match status" value="1"/>
</dbReference>
<name>A0ABR7N3V7_9FIRM</name>
<accession>A0ABR7N3V7</accession>
<gene>
    <name evidence="6" type="ORF">H8704_11800</name>
</gene>
<dbReference type="InterPro" id="IPR050469">
    <property type="entry name" value="Diguanylate_Cyclase"/>
</dbReference>
<dbReference type="NCBIfam" id="TIGR00254">
    <property type="entry name" value="GGDEF"/>
    <property type="match status" value="1"/>
</dbReference>
<dbReference type="RefSeq" id="WP_249298391.1">
    <property type="nucleotide sequence ID" value="NZ_JACRSX010000019.1"/>
</dbReference>
<keyword evidence="1" id="KW-0805">Transcription regulation</keyword>
<dbReference type="CDD" id="cd06267">
    <property type="entry name" value="PBP1_LacI_sugar_binding-like"/>
    <property type="match status" value="1"/>
</dbReference>
<dbReference type="PANTHER" id="PTHR45138:SF9">
    <property type="entry name" value="DIGUANYLATE CYCLASE DGCM-RELATED"/>
    <property type="match status" value="1"/>
</dbReference>
<dbReference type="InterPro" id="IPR043128">
    <property type="entry name" value="Rev_trsase/Diguanyl_cyclase"/>
</dbReference>
<organism evidence="6 7">
    <name type="scientific">Jutongia huaianensis</name>
    <dbReference type="NCBI Taxonomy" id="2763668"/>
    <lineage>
        <taxon>Bacteria</taxon>
        <taxon>Bacillati</taxon>
        <taxon>Bacillota</taxon>
        <taxon>Clostridia</taxon>
        <taxon>Lachnospirales</taxon>
        <taxon>Lachnospiraceae</taxon>
        <taxon>Jutongia</taxon>
    </lineage>
</organism>
<keyword evidence="3" id="KW-0804">Transcription</keyword>
<keyword evidence="7" id="KW-1185">Reference proteome</keyword>
<sequence>MGENVKLIGLFVARTFEENNLNFIHAMQNLGKKEGYKFVIFSMDTTTPSRADSTPAEAELCGLAEYLPLEAFIILGETIKNMELIDGIAGIARRRHIPCFCLDREAGGSYPIRHDYTSGFEKMVRHVVEEHGARRVNMLAGFEGHALSEDRVMVYRKVLEENGIAFEEERVGYGQFWEVPARKEMERFLKSDLPMPEAIVCANDVMALVACNVLEEAGYRVPEDVIVTGFDGVNDGKYYRPVLATCAPDYEGAVWFIFDKVQEWRATGQIRPESFSIRYIVKKNESCGCPAAGKVNRNKIIRGLADSLGDCAWHTHAMNQMLTSALPLRSMHDLAQILPKTEYIWRNDFRYAAVKEELIQGTEVNGKYHSMVTLMCGGDGRFQKAGEHFPIEKWIDVLNAQDDSWEIILVRVLNAGKTVYGYSVDGFHDIHQRDAQRCDEFSMFLSNSINLVLQNQQLNCLKQNLLRANKELANLSELDAMTELYNRRGFYKYFTRMLSETTRRYAVLVSVDMNRLKHINDTYGHAEGDFAICTLAHGVKAICGTEAVCARFGGDEFDSIVFADDVTELTEEILGQRLQEHIDRTAGVDGKPYRITASIGVVIQERSRDLNIEQMIGEADTLMYRNKKKNR</sequence>
<reference evidence="6 7" key="1">
    <citation type="submission" date="2020-08" db="EMBL/GenBank/DDBJ databases">
        <title>Genome public.</title>
        <authorList>
            <person name="Liu C."/>
            <person name="Sun Q."/>
        </authorList>
    </citation>
    <scope>NUCLEOTIDE SEQUENCE [LARGE SCALE GENOMIC DNA]</scope>
    <source>
        <strain evidence="6 7">NSJ-37</strain>
    </source>
</reference>
<dbReference type="Gene3D" id="3.30.70.270">
    <property type="match status" value="1"/>
</dbReference>
<evidence type="ECO:0000256" key="2">
    <source>
        <dbReference type="ARBA" id="ARBA00023125"/>
    </source>
</evidence>
<feature type="coiled-coil region" evidence="4">
    <location>
        <begin position="451"/>
        <end position="478"/>
    </location>
</feature>
<dbReference type="Gene3D" id="3.40.50.2300">
    <property type="match status" value="2"/>
</dbReference>
<evidence type="ECO:0000259" key="5">
    <source>
        <dbReference type="PROSITE" id="PS50887"/>
    </source>
</evidence>
<feature type="domain" description="GGDEF" evidence="5">
    <location>
        <begin position="504"/>
        <end position="631"/>
    </location>
</feature>
<evidence type="ECO:0000256" key="1">
    <source>
        <dbReference type="ARBA" id="ARBA00023015"/>
    </source>
</evidence>
<dbReference type="Proteomes" id="UP000606193">
    <property type="component" value="Unassembled WGS sequence"/>
</dbReference>
<keyword evidence="2" id="KW-0238">DNA-binding</keyword>
<dbReference type="InterPro" id="IPR028082">
    <property type="entry name" value="Peripla_BP_I"/>
</dbReference>
<dbReference type="InterPro" id="IPR046335">
    <property type="entry name" value="LacI/GalR-like_sensor"/>
</dbReference>
<dbReference type="PROSITE" id="PS50887">
    <property type="entry name" value="GGDEF"/>
    <property type="match status" value="1"/>
</dbReference>
<dbReference type="SUPFAM" id="SSF55073">
    <property type="entry name" value="Nucleotide cyclase"/>
    <property type="match status" value="1"/>
</dbReference>
<dbReference type="SMART" id="SM00267">
    <property type="entry name" value="GGDEF"/>
    <property type="match status" value="1"/>
</dbReference>
<dbReference type="InterPro" id="IPR000160">
    <property type="entry name" value="GGDEF_dom"/>
</dbReference>
<dbReference type="EMBL" id="JACRSX010000019">
    <property type="protein sequence ID" value="MBC8563299.1"/>
    <property type="molecule type" value="Genomic_DNA"/>
</dbReference>
<keyword evidence="4" id="KW-0175">Coiled coil</keyword>
<evidence type="ECO:0000256" key="4">
    <source>
        <dbReference type="SAM" id="Coils"/>
    </source>
</evidence>
<comment type="caution">
    <text evidence="6">The sequence shown here is derived from an EMBL/GenBank/DDBJ whole genome shotgun (WGS) entry which is preliminary data.</text>
</comment>
<protein>
    <submittedName>
        <fullName evidence="6">GGDEF domain-containing protein</fullName>
    </submittedName>
</protein>
<dbReference type="CDD" id="cd01949">
    <property type="entry name" value="GGDEF"/>
    <property type="match status" value="1"/>
</dbReference>
<evidence type="ECO:0000256" key="3">
    <source>
        <dbReference type="ARBA" id="ARBA00023163"/>
    </source>
</evidence>
<evidence type="ECO:0000313" key="6">
    <source>
        <dbReference type="EMBL" id="MBC8563299.1"/>
    </source>
</evidence>
<proteinExistence type="predicted"/>
<evidence type="ECO:0000313" key="7">
    <source>
        <dbReference type="Proteomes" id="UP000606193"/>
    </source>
</evidence>
<dbReference type="PANTHER" id="PTHR45138">
    <property type="entry name" value="REGULATORY COMPONENTS OF SENSORY TRANSDUCTION SYSTEM"/>
    <property type="match status" value="1"/>
</dbReference>